<dbReference type="Proteomes" id="UP001529510">
    <property type="component" value="Unassembled WGS sequence"/>
</dbReference>
<feature type="non-terminal residue" evidence="1">
    <location>
        <position position="72"/>
    </location>
</feature>
<evidence type="ECO:0000313" key="1">
    <source>
        <dbReference type="EMBL" id="KAL0202932.1"/>
    </source>
</evidence>
<dbReference type="AlphaFoldDB" id="A0ABD0RYP4"/>
<proteinExistence type="predicted"/>
<name>A0ABD0RYP4_CIRMR</name>
<evidence type="ECO:0000313" key="2">
    <source>
        <dbReference type="Proteomes" id="UP001529510"/>
    </source>
</evidence>
<gene>
    <name evidence="1" type="ORF">M9458_000950</name>
</gene>
<reference evidence="1 2" key="1">
    <citation type="submission" date="2024-05" db="EMBL/GenBank/DDBJ databases">
        <title>Genome sequencing and assembly of Indian major carp, Cirrhinus mrigala (Hamilton, 1822).</title>
        <authorList>
            <person name="Mohindra V."/>
            <person name="Chowdhury L.M."/>
            <person name="Lal K."/>
            <person name="Jena J.K."/>
        </authorList>
    </citation>
    <scope>NUCLEOTIDE SEQUENCE [LARGE SCALE GENOMIC DNA]</scope>
    <source>
        <strain evidence="1">CM1030</strain>
        <tissue evidence="1">Blood</tissue>
    </source>
</reference>
<accession>A0ABD0RYP4</accession>
<dbReference type="EMBL" id="JAMKFB020000001">
    <property type="protein sequence ID" value="KAL0202932.1"/>
    <property type="molecule type" value="Genomic_DNA"/>
</dbReference>
<keyword evidence="2" id="KW-1185">Reference proteome</keyword>
<protein>
    <submittedName>
        <fullName evidence="1">Uncharacterized protein</fullName>
    </submittedName>
</protein>
<sequence length="72" mass="7686">GVEVTFTGRNGAETLVCSVTGNNTTCSSDYNHRVAVVNDFLVLRELTSSDTGTFTVRDKMGEVIGVNTVTVE</sequence>
<organism evidence="1 2">
    <name type="scientific">Cirrhinus mrigala</name>
    <name type="common">Mrigala</name>
    <dbReference type="NCBI Taxonomy" id="683832"/>
    <lineage>
        <taxon>Eukaryota</taxon>
        <taxon>Metazoa</taxon>
        <taxon>Chordata</taxon>
        <taxon>Craniata</taxon>
        <taxon>Vertebrata</taxon>
        <taxon>Euteleostomi</taxon>
        <taxon>Actinopterygii</taxon>
        <taxon>Neopterygii</taxon>
        <taxon>Teleostei</taxon>
        <taxon>Ostariophysi</taxon>
        <taxon>Cypriniformes</taxon>
        <taxon>Cyprinidae</taxon>
        <taxon>Labeoninae</taxon>
        <taxon>Labeonini</taxon>
        <taxon>Cirrhinus</taxon>
    </lineage>
</organism>
<feature type="non-terminal residue" evidence="1">
    <location>
        <position position="1"/>
    </location>
</feature>
<comment type="caution">
    <text evidence="1">The sequence shown here is derived from an EMBL/GenBank/DDBJ whole genome shotgun (WGS) entry which is preliminary data.</text>
</comment>